<dbReference type="Pfam" id="PF09011">
    <property type="entry name" value="HMG_box_2"/>
    <property type="match status" value="1"/>
</dbReference>
<evidence type="ECO:0000256" key="6">
    <source>
        <dbReference type="ARBA" id="ARBA00022782"/>
    </source>
</evidence>
<keyword evidence="4" id="KW-0217">Developmental protein</keyword>
<gene>
    <name evidence="13" type="ORF">g.14278</name>
</gene>
<dbReference type="AlphaFoldDB" id="A0A1B6CQG3"/>
<accession>A0A1B6CQG3</accession>
<dbReference type="GO" id="GO:0005634">
    <property type="term" value="C:nucleus"/>
    <property type="evidence" value="ECO:0007669"/>
    <property type="project" value="UniProtKB-SubCell"/>
</dbReference>
<comment type="subcellular location">
    <subcellularLocation>
        <location evidence="2">Cytoplasm</location>
    </subcellularLocation>
    <subcellularLocation>
        <location evidence="1">Nucleus</location>
    </subcellularLocation>
</comment>
<dbReference type="GO" id="GO:0043565">
    <property type="term" value="F:sequence-specific DNA binding"/>
    <property type="evidence" value="ECO:0007669"/>
    <property type="project" value="TreeGrafter"/>
</dbReference>
<dbReference type="Gene3D" id="1.10.30.10">
    <property type="entry name" value="High mobility group box domain"/>
    <property type="match status" value="1"/>
</dbReference>
<dbReference type="PANTHER" id="PTHR21358">
    <property type="entry name" value="PROTEIN MAELSTROM HOMOLOG"/>
    <property type="match status" value="1"/>
</dbReference>
<feature type="non-terminal residue" evidence="13">
    <location>
        <position position="405"/>
    </location>
</feature>
<dbReference type="GO" id="GO:0007283">
    <property type="term" value="P:spermatogenesis"/>
    <property type="evidence" value="ECO:0007669"/>
    <property type="project" value="TreeGrafter"/>
</dbReference>
<proteinExistence type="inferred from homology"/>
<dbReference type="GO" id="GO:0034587">
    <property type="term" value="P:piRNA processing"/>
    <property type="evidence" value="ECO:0007669"/>
    <property type="project" value="TreeGrafter"/>
</dbReference>
<organism evidence="13">
    <name type="scientific">Clastoptera arizonana</name>
    <name type="common">Arizona spittle bug</name>
    <dbReference type="NCBI Taxonomy" id="38151"/>
    <lineage>
        <taxon>Eukaryota</taxon>
        <taxon>Metazoa</taxon>
        <taxon>Ecdysozoa</taxon>
        <taxon>Arthropoda</taxon>
        <taxon>Hexapoda</taxon>
        <taxon>Insecta</taxon>
        <taxon>Pterygota</taxon>
        <taxon>Neoptera</taxon>
        <taxon>Paraneoptera</taxon>
        <taxon>Hemiptera</taxon>
        <taxon>Auchenorrhyncha</taxon>
        <taxon>Cercopoidea</taxon>
        <taxon>Clastopteridae</taxon>
        <taxon>Clastoptera</taxon>
    </lineage>
</organism>
<dbReference type="InterPro" id="IPR039259">
    <property type="entry name" value="Protein_maelstrom"/>
</dbReference>
<dbReference type="InterPro" id="IPR036910">
    <property type="entry name" value="HMG_box_dom_sf"/>
</dbReference>
<dbReference type="EMBL" id="GEDC01021529">
    <property type="protein sequence ID" value="JAS15769.1"/>
    <property type="molecule type" value="Transcribed_RNA"/>
</dbReference>
<sequence>MPPKKSKNKNAFYFYMQDFKFQEEKRGKKFPGGLKDVAIAASPSWQALSSSERARYEEMAKSNRANGKVDGAEKYTTLGISFSSVDRILQEEMNEKEFMSRQTEAEVRNLTTKQALENKSFFLIHVNYYCITNSHSYLPAEISLVEFSLKDGIIKSYHTLVNPGDPPIGYKSFALEHSNATHQIPISYEKGEKQLSKILREIRTFIKGDGVAIPPIYTETDSINHNNSISAVKSTLKTLCENDGLDPDIFKVFLIDKLFFELRNACAQYSNSFGESNHFDSIAIAQLELERDAFSSYYHLACEFHREVDRCGWCSLLKTKGWAFLIIDYCCQDIGIDSRNSVSHCPKQIHASYCKKEDKVKVKPETDKATTSKIGWDAGASKIGWDAGASKIGWDAGASKIGWDA</sequence>
<evidence type="ECO:0000256" key="2">
    <source>
        <dbReference type="ARBA" id="ARBA00004496"/>
    </source>
</evidence>
<keyword evidence="8" id="KW-0943">RNA-mediated gene silencing</keyword>
<evidence type="ECO:0000256" key="4">
    <source>
        <dbReference type="ARBA" id="ARBA00022473"/>
    </source>
</evidence>
<evidence type="ECO:0000256" key="1">
    <source>
        <dbReference type="ARBA" id="ARBA00004123"/>
    </source>
</evidence>
<keyword evidence="9 11" id="KW-0539">Nucleus</keyword>
<dbReference type="Pfam" id="PF13017">
    <property type="entry name" value="Maelstrom"/>
    <property type="match status" value="1"/>
</dbReference>
<reference evidence="13" key="1">
    <citation type="submission" date="2015-12" db="EMBL/GenBank/DDBJ databases">
        <title>De novo transcriptome assembly of four potential Pierce s Disease insect vectors from Arizona vineyards.</title>
        <authorList>
            <person name="Tassone E.E."/>
        </authorList>
    </citation>
    <scope>NUCLEOTIDE SEQUENCE</scope>
</reference>
<dbReference type="InterPro" id="IPR024970">
    <property type="entry name" value="Maelstrom"/>
</dbReference>
<evidence type="ECO:0000256" key="5">
    <source>
        <dbReference type="ARBA" id="ARBA00022490"/>
    </source>
</evidence>
<protein>
    <recommendedName>
        <fullName evidence="12">HMG box domain-containing protein</fullName>
    </recommendedName>
</protein>
<keyword evidence="5" id="KW-0963">Cytoplasm</keyword>
<evidence type="ECO:0000256" key="7">
    <source>
        <dbReference type="ARBA" id="ARBA00023125"/>
    </source>
</evidence>
<keyword evidence="7 11" id="KW-0238">DNA-binding</keyword>
<keyword evidence="6" id="KW-0221">Differentiation</keyword>
<dbReference type="GO" id="GO:0043186">
    <property type="term" value="C:P granule"/>
    <property type="evidence" value="ECO:0007669"/>
    <property type="project" value="TreeGrafter"/>
</dbReference>
<dbReference type="CDD" id="cd21992">
    <property type="entry name" value="HMG-box_MAEL"/>
    <property type="match status" value="1"/>
</dbReference>
<evidence type="ECO:0000256" key="10">
    <source>
        <dbReference type="ARBA" id="ARBA00023254"/>
    </source>
</evidence>
<name>A0A1B6CQG3_9HEMI</name>
<dbReference type="GO" id="GO:0007140">
    <property type="term" value="P:male meiotic nuclear division"/>
    <property type="evidence" value="ECO:0007669"/>
    <property type="project" value="TreeGrafter"/>
</dbReference>
<evidence type="ECO:0000256" key="3">
    <source>
        <dbReference type="ARBA" id="ARBA00007057"/>
    </source>
</evidence>
<dbReference type="PROSITE" id="PS50118">
    <property type="entry name" value="HMG_BOX_2"/>
    <property type="match status" value="1"/>
</dbReference>
<dbReference type="SUPFAM" id="SSF47095">
    <property type="entry name" value="HMG-box"/>
    <property type="match status" value="1"/>
</dbReference>
<dbReference type="PANTHER" id="PTHR21358:SF4">
    <property type="entry name" value="PROTEIN MAELSTROM HOMOLOG"/>
    <property type="match status" value="1"/>
</dbReference>
<dbReference type="GO" id="GO:0045892">
    <property type="term" value="P:negative regulation of DNA-templated transcription"/>
    <property type="evidence" value="ECO:0007669"/>
    <property type="project" value="TreeGrafter"/>
</dbReference>
<evidence type="ECO:0000256" key="11">
    <source>
        <dbReference type="PROSITE-ProRule" id="PRU00267"/>
    </source>
</evidence>
<evidence type="ECO:0000259" key="12">
    <source>
        <dbReference type="PROSITE" id="PS50118"/>
    </source>
</evidence>
<evidence type="ECO:0000256" key="8">
    <source>
        <dbReference type="ARBA" id="ARBA00023158"/>
    </source>
</evidence>
<feature type="DNA-binding region" description="HMG box" evidence="11">
    <location>
        <begin position="5"/>
        <end position="75"/>
    </location>
</feature>
<evidence type="ECO:0000256" key="9">
    <source>
        <dbReference type="ARBA" id="ARBA00023242"/>
    </source>
</evidence>
<keyword evidence="10" id="KW-0469">Meiosis</keyword>
<feature type="domain" description="HMG box" evidence="12">
    <location>
        <begin position="5"/>
        <end position="75"/>
    </location>
</feature>
<dbReference type="InterPro" id="IPR009071">
    <property type="entry name" value="HMG_box_dom"/>
</dbReference>
<dbReference type="GO" id="GO:0060964">
    <property type="term" value="P:regulation of miRNA-mediated gene silencing"/>
    <property type="evidence" value="ECO:0007669"/>
    <property type="project" value="InterPro"/>
</dbReference>
<evidence type="ECO:0000313" key="13">
    <source>
        <dbReference type="EMBL" id="JAS15769.1"/>
    </source>
</evidence>
<dbReference type="GO" id="GO:0030154">
    <property type="term" value="P:cell differentiation"/>
    <property type="evidence" value="ECO:0007669"/>
    <property type="project" value="UniProtKB-KW"/>
</dbReference>
<comment type="similarity">
    <text evidence="3">Belongs to the maelstrom family.</text>
</comment>